<dbReference type="Proteomes" id="UP000015101">
    <property type="component" value="Unassembled WGS sequence"/>
</dbReference>
<dbReference type="AlphaFoldDB" id="T1ENC0"/>
<accession>T1ENC0</accession>
<dbReference type="GeneID" id="20198070"/>
<dbReference type="PANTHER" id="PTHR14559">
    <property type="entry name" value="CASPASE RECRUITMENT DOMAIN FAMILY"/>
    <property type="match status" value="1"/>
</dbReference>
<dbReference type="EnsemblMetazoa" id="HelroT158846">
    <property type="protein sequence ID" value="HelroP158846"/>
    <property type="gene ID" value="HelroG158846"/>
</dbReference>
<reference evidence="3" key="1">
    <citation type="submission" date="2012-12" db="EMBL/GenBank/DDBJ databases">
        <authorList>
            <person name="Hellsten U."/>
            <person name="Grimwood J."/>
            <person name="Chapman J.A."/>
            <person name="Shapiro H."/>
            <person name="Aerts A."/>
            <person name="Otillar R.P."/>
            <person name="Terry A.Y."/>
            <person name="Boore J.L."/>
            <person name="Simakov O."/>
            <person name="Marletaz F."/>
            <person name="Cho S.-J."/>
            <person name="Edsinger-Gonzales E."/>
            <person name="Havlak P."/>
            <person name="Kuo D.-H."/>
            <person name="Larsson T."/>
            <person name="Lv J."/>
            <person name="Arendt D."/>
            <person name="Savage R."/>
            <person name="Osoegawa K."/>
            <person name="de Jong P."/>
            <person name="Lindberg D.R."/>
            <person name="Seaver E.C."/>
            <person name="Weisblat D.A."/>
            <person name="Putnam N.H."/>
            <person name="Grigoriev I.V."/>
            <person name="Rokhsar D.S."/>
        </authorList>
    </citation>
    <scope>NUCLEOTIDE SEQUENCE</scope>
</reference>
<gene>
    <name evidence="2" type="primary">20198070</name>
    <name evidence="1" type="ORF">HELRODRAFT_158846</name>
</gene>
<sequence length="459" mass="51488">MYNNKNNNNKQHITRAIIEIRQADKQQHDINSNTNNPHIHLRMTCGADCNQTERSYHQPHDNNSSACLLGDVADEGYEKLKLCSITDLDYFDAGHVEICLYILAGQSQQGQRKSYVGRISSNNKGLSILYSKSLNPATLVQRVARPAQQAPRNASCGTVRYIQTLLAIHFIPIISGRRLNTVLLLVTDRLGREKKISGNEKDLVSPSKYKCTRQSYSLRPSTSLKPELYKVDILYNLISSTSAVSGNFSTPSRRSRSHAPIRSLGSRVSTYLRCSEETRTTKNRVADPIAPTYLCTIVDGRSGPELASSATYTNLMVRVPETVTSHAKHLPALQGIMAQPSGRLPSCAGMPDENSFKSSDTIMFPIRLSLKSKCMDLYFSYKLEHCQHLEPRKDGSLAVLHCSFLTFWVQALSLPNKRRVRRCRIRLKNMEVAMFCSKLDASSKIYDSPLTNGKMRIVL</sequence>
<name>T1ENC0_HELRO</name>
<organism evidence="2 3">
    <name type="scientific">Helobdella robusta</name>
    <name type="common">Californian leech</name>
    <dbReference type="NCBI Taxonomy" id="6412"/>
    <lineage>
        <taxon>Eukaryota</taxon>
        <taxon>Metazoa</taxon>
        <taxon>Spiralia</taxon>
        <taxon>Lophotrochozoa</taxon>
        <taxon>Annelida</taxon>
        <taxon>Clitellata</taxon>
        <taxon>Hirudinea</taxon>
        <taxon>Rhynchobdellida</taxon>
        <taxon>Glossiphoniidae</taxon>
        <taxon>Helobdella</taxon>
    </lineage>
</organism>
<dbReference type="HOGENOM" id="CLU_596237_0_0_1"/>
<evidence type="ECO:0000313" key="3">
    <source>
        <dbReference type="Proteomes" id="UP000015101"/>
    </source>
</evidence>
<dbReference type="CTD" id="20198070"/>
<reference evidence="1 3" key="2">
    <citation type="journal article" date="2013" name="Nature">
        <title>Insights into bilaterian evolution from three spiralian genomes.</title>
        <authorList>
            <person name="Simakov O."/>
            <person name="Marletaz F."/>
            <person name="Cho S.J."/>
            <person name="Edsinger-Gonzales E."/>
            <person name="Havlak P."/>
            <person name="Hellsten U."/>
            <person name="Kuo D.H."/>
            <person name="Larsson T."/>
            <person name="Lv J."/>
            <person name="Arendt D."/>
            <person name="Savage R."/>
            <person name="Osoegawa K."/>
            <person name="de Jong P."/>
            <person name="Grimwood J."/>
            <person name="Chapman J.A."/>
            <person name="Shapiro H."/>
            <person name="Aerts A."/>
            <person name="Otillar R.P."/>
            <person name="Terry A.Y."/>
            <person name="Boore J.L."/>
            <person name="Grigoriev I.V."/>
            <person name="Lindberg D.R."/>
            <person name="Seaver E.C."/>
            <person name="Weisblat D.A."/>
            <person name="Putnam N.H."/>
            <person name="Rokhsar D.S."/>
        </authorList>
    </citation>
    <scope>NUCLEOTIDE SEQUENCE</scope>
</reference>
<dbReference type="EMBL" id="KB095811">
    <property type="protein sequence ID" value="ESO12342.1"/>
    <property type="molecule type" value="Genomic_DNA"/>
</dbReference>
<evidence type="ECO:0000313" key="1">
    <source>
        <dbReference type="EMBL" id="ESO12342.1"/>
    </source>
</evidence>
<evidence type="ECO:0000313" key="2">
    <source>
        <dbReference type="EnsemblMetazoa" id="HelroP158846"/>
    </source>
</evidence>
<dbReference type="EMBL" id="AMQM01000143">
    <property type="status" value="NOT_ANNOTATED_CDS"/>
    <property type="molecule type" value="Genomic_DNA"/>
</dbReference>
<dbReference type="RefSeq" id="XP_009009062.1">
    <property type="nucleotide sequence ID" value="XM_009010814.1"/>
</dbReference>
<dbReference type="KEGG" id="hro:HELRODRAFT_158846"/>
<protein>
    <submittedName>
        <fullName evidence="1 2">Uncharacterized protein</fullName>
    </submittedName>
</protein>
<proteinExistence type="predicted"/>
<keyword evidence="3" id="KW-1185">Reference proteome</keyword>
<reference evidence="2" key="3">
    <citation type="submission" date="2015-06" db="UniProtKB">
        <authorList>
            <consortium name="EnsemblMetazoa"/>
        </authorList>
    </citation>
    <scope>IDENTIFICATION</scope>
</reference>
<dbReference type="PANTHER" id="PTHR14559:SF11">
    <property type="entry name" value="SECRETED PROTEIN"/>
    <property type="match status" value="1"/>
</dbReference>
<dbReference type="InParanoid" id="T1ENC0"/>